<feature type="signal peptide" evidence="2">
    <location>
        <begin position="1"/>
        <end position="22"/>
    </location>
</feature>
<evidence type="ECO:0000313" key="4">
    <source>
        <dbReference type="Proteomes" id="UP000252995"/>
    </source>
</evidence>
<reference evidence="3 4" key="1">
    <citation type="submission" date="2018-06" db="EMBL/GenBank/DDBJ databases">
        <title>Freshwater and sediment microbial communities from various areas in North America, analyzing microbe dynamics in response to fracking.</title>
        <authorList>
            <person name="Lamendella R."/>
        </authorList>
    </citation>
    <scope>NUCLEOTIDE SEQUENCE [LARGE SCALE GENOMIC DNA]</scope>
    <source>
        <strain evidence="3 4">114J</strain>
    </source>
</reference>
<keyword evidence="1" id="KW-0472">Membrane</keyword>
<keyword evidence="2" id="KW-0732">Signal</keyword>
<feature type="transmembrane region" description="Helical" evidence="1">
    <location>
        <begin position="41"/>
        <end position="63"/>
    </location>
</feature>
<feature type="chain" id="PRO_5016818398" evidence="2">
    <location>
        <begin position="23"/>
        <end position="103"/>
    </location>
</feature>
<protein>
    <submittedName>
        <fullName evidence="3">Type IV secretion system protein VirB2</fullName>
    </submittedName>
</protein>
<proteinExistence type="predicted"/>
<dbReference type="Proteomes" id="UP000252995">
    <property type="component" value="Unassembled WGS sequence"/>
</dbReference>
<dbReference type="EMBL" id="QNRO01000030">
    <property type="protein sequence ID" value="RBP21730.1"/>
    <property type="molecule type" value="Genomic_DNA"/>
</dbReference>
<evidence type="ECO:0000256" key="2">
    <source>
        <dbReference type="SAM" id="SignalP"/>
    </source>
</evidence>
<sequence length="103" mass="10726">MQWRNLAVIGAILMFMIEPAMASTTTGMPWEDPLDTIMNSITGPVAMVISLLGVTVAGGMLIFGGELGEFTRRIVMLVLVIGLLVSAASILSLLYGGASALVG</sequence>
<evidence type="ECO:0000256" key="1">
    <source>
        <dbReference type="SAM" id="Phobius"/>
    </source>
</evidence>
<keyword evidence="1" id="KW-0812">Transmembrane</keyword>
<comment type="caution">
    <text evidence="3">The sequence shown here is derived from an EMBL/GenBank/DDBJ whole genome shotgun (WGS) entry which is preliminary data.</text>
</comment>
<accession>A0A366G5Z5</accession>
<dbReference type="Pfam" id="PF04956">
    <property type="entry name" value="TrbC"/>
    <property type="match status" value="1"/>
</dbReference>
<feature type="transmembrane region" description="Helical" evidence="1">
    <location>
        <begin position="75"/>
        <end position="98"/>
    </location>
</feature>
<dbReference type="AlphaFoldDB" id="A0A366G5Z5"/>
<name>A0A366G5Z5_9GAMM</name>
<organism evidence="3 4">
    <name type="scientific">Marinobacter pelagius</name>
    <dbReference type="NCBI Taxonomy" id="379482"/>
    <lineage>
        <taxon>Bacteria</taxon>
        <taxon>Pseudomonadati</taxon>
        <taxon>Pseudomonadota</taxon>
        <taxon>Gammaproteobacteria</taxon>
        <taxon>Pseudomonadales</taxon>
        <taxon>Marinobacteraceae</taxon>
        <taxon>Marinobacter</taxon>
    </lineage>
</organism>
<gene>
    <name evidence="3" type="ORF">DET50_13021</name>
</gene>
<keyword evidence="1" id="KW-1133">Transmembrane helix</keyword>
<dbReference type="InterPro" id="IPR007039">
    <property type="entry name" value="TrbC/VirB2"/>
</dbReference>
<evidence type="ECO:0000313" key="3">
    <source>
        <dbReference type="EMBL" id="RBP21730.1"/>
    </source>
</evidence>